<protein>
    <submittedName>
        <fullName evidence="5">WHG domain-containing protein</fullName>
    </submittedName>
</protein>
<dbReference type="InterPro" id="IPR036271">
    <property type="entry name" value="Tet_transcr_reg_TetR-rel_C_sf"/>
</dbReference>
<organism evidence="5 6">
    <name type="scientific">Paraburkholderia azotifigens</name>
    <dbReference type="NCBI Taxonomy" id="2057004"/>
    <lineage>
        <taxon>Bacteria</taxon>
        <taxon>Pseudomonadati</taxon>
        <taxon>Pseudomonadota</taxon>
        <taxon>Betaproteobacteria</taxon>
        <taxon>Burkholderiales</taxon>
        <taxon>Burkholderiaceae</taxon>
        <taxon>Paraburkholderia</taxon>
    </lineage>
</organism>
<name>A0A5C6W0D7_9BURK</name>
<accession>A0A5C6W0D7</accession>
<proteinExistence type="predicted"/>
<evidence type="ECO:0000256" key="2">
    <source>
        <dbReference type="ARBA" id="ARBA00023163"/>
    </source>
</evidence>
<feature type="region of interest" description="Disordered" evidence="3">
    <location>
        <begin position="1"/>
        <end position="23"/>
    </location>
</feature>
<evidence type="ECO:0000313" key="6">
    <source>
        <dbReference type="Proteomes" id="UP000321776"/>
    </source>
</evidence>
<evidence type="ECO:0000256" key="3">
    <source>
        <dbReference type="SAM" id="MobiDB-lite"/>
    </source>
</evidence>
<dbReference type="Pfam" id="PF13305">
    <property type="entry name" value="TetR_C_33"/>
    <property type="match status" value="1"/>
</dbReference>
<gene>
    <name evidence="5" type="ORF">FRZ40_15850</name>
</gene>
<dbReference type="EMBL" id="VOQS01000001">
    <property type="protein sequence ID" value="TXC89225.1"/>
    <property type="molecule type" value="Genomic_DNA"/>
</dbReference>
<dbReference type="SUPFAM" id="SSF48498">
    <property type="entry name" value="Tetracyclin repressor-like, C-terminal domain"/>
    <property type="match status" value="1"/>
</dbReference>
<keyword evidence="1" id="KW-0805">Transcription regulation</keyword>
<keyword evidence="2" id="KW-0804">Transcription</keyword>
<dbReference type="Proteomes" id="UP000321776">
    <property type="component" value="Unassembled WGS sequence"/>
</dbReference>
<reference evidence="5 6" key="1">
    <citation type="journal article" date="2018" name="Int. J. Syst. Evol. Microbiol.">
        <title>Paraburkholderia azotifigens sp. nov., a nitrogen-fixing bacterium isolated from paddy soil.</title>
        <authorList>
            <person name="Choi G.M."/>
            <person name="Im W.T."/>
        </authorList>
    </citation>
    <scope>NUCLEOTIDE SEQUENCE [LARGE SCALE GENOMIC DNA]</scope>
    <source>
        <strain evidence="5 6">NF 2-5-3</strain>
    </source>
</reference>
<feature type="compositionally biased region" description="Basic residues" evidence="3">
    <location>
        <begin position="1"/>
        <end position="12"/>
    </location>
</feature>
<comment type="caution">
    <text evidence="5">The sequence shown here is derived from an EMBL/GenBank/DDBJ whole genome shotgun (WGS) entry which is preliminary data.</text>
</comment>
<evidence type="ECO:0000313" key="5">
    <source>
        <dbReference type="EMBL" id="TXC89225.1"/>
    </source>
</evidence>
<dbReference type="AlphaFoldDB" id="A0A5C6W0D7"/>
<evidence type="ECO:0000256" key="1">
    <source>
        <dbReference type="ARBA" id="ARBA00023015"/>
    </source>
</evidence>
<dbReference type="Gene3D" id="1.10.357.10">
    <property type="entry name" value="Tetracycline Repressor, domain 2"/>
    <property type="match status" value="1"/>
</dbReference>
<feature type="domain" description="HTH-type transcriptional regulator MT1864/Rv1816-like C-terminal" evidence="4">
    <location>
        <begin position="31"/>
        <end position="118"/>
    </location>
</feature>
<dbReference type="InterPro" id="IPR025996">
    <property type="entry name" value="MT1864/Rv1816-like_C"/>
</dbReference>
<evidence type="ECO:0000259" key="4">
    <source>
        <dbReference type="Pfam" id="PF13305"/>
    </source>
</evidence>
<sequence>MGRRGCLRRARRRPPEVERVTSPTRHRTVVENVAIAYVNFAITNPALYEAMFVLPTDLRFAEAETQPQLRAAFDTLAAAVAPYCADVDAEAMTETYWYALHGLAELECAGRIRPGARAERIGLLVRSVVPGNRSPEPRAGSIR</sequence>